<dbReference type="PANTHER" id="PTHR47064:SF2">
    <property type="entry name" value="SMP-30_GLUCONOLACTONASE_LRE-LIKE REGION DOMAIN-CONTAINING PROTEIN-RELATED"/>
    <property type="match status" value="1"/>
</dbReference>
<dbReference type="InterPro" id="IPR011042">
    <property type="entry name" value="6-blade_b-propeller_TolB-like"/>
</dbReference>
<dbReference type="EC" id="3.1.1.17" evidence="3"/>
<keyword evidence="1" id="KW-0732">Signal</keyword>
<dbReference type="Gene3D" id="2.120.10.30">
    <property type="entry name" value="TolB, C-terminal domain"/>
    <property type="match status" value="1"/>
</dbReference>
<protein>
    <submittedName>
        <fullName evidence="3">E, gnl, RGN</fullName>
        <ecNumber evidence="3">3.1.1.17</ecNumber>
    </submittedName>
</protein>
<proteinExistence type="predicted"/>
<keyword evidence="3" id="KW-0378">Hydrolase</keyword>
<dbReference type="Pfam" id="PF08450">
    <property type="entry name" value="SGL"/>
    <property type="match status" value="1"/>
</dbReference>
<evidence type="ECO:0000256" key="1">
    <source>
        <dbReference type="SAM" id="SignalP"/>
    </source>
</evidence>
<evidence type="ECO:0000313" key="3">
    <source>
        <dbReference type="EMBL" id="CED84229.1"/>
    </source>
</evidence>
<name>A0A0F7SU52_PHARH</name>
<evidence type="ECO:0000259" key="2">
    <source>
        <dbReference type="Pfam" id="PF08450"/>
    </source>
</evidence>
<dbReference type="SUPFAM" id="SSF63829">
    <property type="entry name" value="Calcium-dependent phosphotriesterase"/>
    <property type="match status" value="1"/>
</dbReference>
<dbReference type="PANTHER" id="PTHR47064">
    <property type="entry name" value="PUTATIVE (AFU_ORTHOLOGUE AFUA_1G08990)-RELATED"/>
    <property type="match status" value="1"/>
</dbReference>
<feature type="chain" id="PRO_5002522227" evidence="1">
    <location>
        <begin position="17"/>
        <end position="402"/>
    </location>
</feature>
<dbReference type="AlphaFoldDB" id="A0A0F7SU52"/>
<accession>A0A0F7SU52</accession>
<dbReference type="InterPro" id="IPR052988">
    <property type="entry name" value="Oryzine_lactonohydrolase"/>
</dbReference>
<organism evidence="3">
    <name type="scientific">Phaffia rhodozyma</name>
    <name type="common">Yeast</name>
    <name type="synonym">Xanthophyllomyces dendrorhous</name>
    <dbReference type="NCBI Taxonomy" id="264483"/>
    <lineage>
        <taxon>Eukaryota</taxon>
        <taxon>Fungi</taxon>
        <taxon>Dikarya</taxon>
        <taxon>Basidiomycota</taxon>
        <taxon>Agaricomycotina</taxon>
        <taxon>Tremellomycetes</taxon>
        <taxon>Cystofilobasidiales</taxon>
        <taxon>Mrakiaceae</taxon>
        <taxon>Phaffia</taxon>
    </lineage>
</organism>
<dbReference type="GO" id="GO:0004341">
    <property type="term" value="F:gluconolactonase activity"/>
    <property type="evidence" value="ECO:0007669"/>
    <property type="project" value="UniProtKB-EC"/>
</dbReference>
<reference evidence="3" key="1">
    <citation type="submission" date="2014-08" db="EMBL/GenBank/DDBJ databases">
        <authorList>
            <person name="Sharma Rahul"/>
            <person name="Thines Marco"/>
        </authorList>
    </citation>
    <scope>NUCLEOTIDE SEQUENCE</scope>
</reference>
<dbReference type="EMBL" id="LN483157">
    <property type="protein sequence ID" value="CED84229.1"/>
    <property type="molecule type" value="Genomic_DNA"/>
</dbReference>
<feature type="domain" description="SMP-30/Gluconolactonase/LRE-like region" evidence="2">
    <location>
        <begin position="199"/>
        <end position="377"/>
    </location>
</feature>
<sequence length="402" mass="43428">MRYTLALSSLLALAQASSLPVRRQSARVDVANLPENVQYFDPLSFAIIGGNSSRSLTDIWTPNGNLTAGFQAYHADFLKLLGGSPQLRIISENFSGYYFAHEAAIWKPDTNELFFCSNAGNPKGDSGLYKNNRIFKIALSNLTSGNETLNLIPEEVVASPAVEMTNGGTPYKGQLLLAAEGRGEIPASLTLVNPEAPYNSTVLVDNFFGRRFNSLNDVVVHNKSGSILFTDTLYGYLQGFKPYPGLPEQVYSFNPETGLVRAVAEHFGHVNGIALSPDESKVYLSDTGAQNGTVNTYLPATIYTYDIEENDGQISFGNRKLFAYLDSGVPDGIKVDKNGNVYTGAGDGVHVFNSNGVLLGKIFLGEGSANLAFVGDQKLAILSETRIYLAEFGGDVVGTDLW</sequence>
<feature type="signal peptide" evidence="1">
    <location>
        <begin position="1"/>
        <end position="16"/>
    </location>
</feature>
<dbReference type="InterPro" id="IPR013658">
    <property type="entry name" value="SGL"/>
</dbReference>